<evidence type="ECO:0000313" key="4">
    <source>
        <dbReference type="Proteomes" id="UP001201980"/>
    </source>
</evidence>
<dbReference type="InterPro" id="IPR036928">
    <property type="entry name" value="AS_sf"/>
</dbReference>
<gene>
    <name evidence="3" type="ORF">MKZ38_003653</name>
</gene>
<feature type="domain" description="Amidase" evidence="2">
    <location>
        <begin position="41"/>
        <end position="323"/>
    </location>
</feature>
<proteinExistence type="predicted"/>
<dbReference type="Gene3D" id="3.90.1300.10">
    <property type="entry name" value="Amidase signature (AS) domain"/>
    <property type="match status" value="1"/>
</dbReference>
<feature type="region of interest" description="Disordered" evidence="1">
    <location>
        <begin position="536"/>
        <end position="558"/>
    </location>
</feature>
<organism evidence="3 4">
    <name type="scientific">Zalerion maritima</name>
    <dbReference type="NCBI Taxonomy" id="339359"/>
    <lineage>
        <taxon>Eukaryota</taxon>
        <taxon>Fungi</taxon>
        <taxon>Dikarya</taxon>
        <taxon>Ascomycota</taxon>
        <taxon>Pezizomycotina</taxon>
        <taxon>Sordariomycetes</taxon>
        <taxon>Lulworthiomycetidae</taxon>
        <taxon>Lulworthiales</taxon>
        <taxon>Lulworthiaceae</taxon>
        <taxon>Zalerion</taxon>
    </lineage>
</organism>
<accession>A0AAD5RNU7</accession>
<dbReference type="AlphaFoldDB" id="A0AAD5RNU7"/>
<dbReference type="Pfam" id="PF01425">
    <property type="entry name" value="Amidase"/>
    <property type="match status" value="1"/>
</dbReference>
<name>A0AAD5RNU7_9PEZI</name>
<evidence type="ECO:0000313" key="3">
    <source>
        <dbReference type="EMBL" id="KAJ2898783.1"/>
    </source>
</evidence>
<feature type="compositionally biased region" description="Basic and acidic residues" evidence="1">
    <location>
        <begin position="549"/>
        <end position="558"/>
    </location>
</feature>
<dbReference type="InterPro" id="IPR023631">
    <property type="entry name" value="Amidase_dom"/>
</dbReference>
<dbReference type="SUPFAM" id="SSF75304">
    <property type="entry name" value="Amidase signature (AS) enzymes"/>
    <property type="match status" value="1"/>
</dbReference>
<dbReference type="PANTHER" id="PTHR42678">
    <property type="entry name" value="AMIDASE"/>
    <property type="match status" value="1"/>
</dbReference>
<sequence length="558" mass="59960">MALPKNRHPIELETDPFDLLNETAGTLREKLEGGTLTSVQLAQACLDRIDEYDSWTKAVLAPAPRENVYAIAKELDAERTAGNVRSALHGIPILIKDNICTDPRLGMDTTAGAAALVGSKPQGNAPVVQQFIDAGAIVIGKANLSELSWFRSASAPAGWSTVGRQTQSPYVVGGFLLGWDSGCGHTNPGGSSSGPAVGVAAGFAPLSIGTETVGSLILPANRADLYTMKPTVGSVSVEGIVPISKFCDSAGPMAKCVSDMAAALDIMLSETSGAKGRPAGGYRTRATGKWEGLRIGSLNPDDWDFSEETRKKFEGVEEDMKESTLKAYATVKGVADSFHENIDLIDPEKFSPDGKSILGQIFDATFRHELNGYLSTLASSKVLTLEELIRYNEDHIGEYRDKYTDGEDPPPEEYTKQEFLDSAQKKKLPKSEIDGLVKLMRRLGRDEGVDKAFEKYDINIILGPAESPITTVAAAAGMFHFFLTPFLYPTLQPRVSFSEANQDDEDPSTELRLPYHLPTSRTALLAGQASTAWTSSCCGSQPGRAADTAGERVGEDFP</sequence>
<dbReference type="PANTHER" id="PTHR42678:SF34">
    <property type="entry name" value="OS04G0183300 PROTEIN"/>
    <property type="match status" value="1"/>
</dbReference>
<comment type="caution">
    <text evidence="3">The sequence shown here is derived from an EMBL/GenBank/DDBJ whole genome shotgun (WGS) entry which is preliminary data.</text>
</comment>
<evidence type="ECO:0000259" key="2">
    <source>
        <dbReference type="Pfam" id="PF01425"/>
    </source>
</evidence>
<keyword evidence="4" id="KW-1185">Reference proteome</keyword>
<dbReference type="EMBL" id="JAKWBI020000217">
    <property type="protein sequence ID" value="KAJ2898783.1"/>
    <property type="molecule type" value="Genomic_DNA"/>
</dbReference>
<protein>
    <recommendedName>
        <fullName evidence="2">Amidase domain-containing protein</fullName>
    </recommendedName>
</protein>
<reference evidence="3" key="1">
    <citation type="submission" date="2022-07" db="EMBL/GenBank/DDBJ databases">
        <title>Draft genome sequence of Zalerion maritima ATCC 34329, a (micro)plastics degrading marine fungus.</title>
        <authorList>
            <person name="Paco A."/>
            <person name="Goncalves M.F.M."/>
            <person name="Rocha-Santos T.A.P."/>
            <person name="Alves A."/>
        </authorList>
    </citation>
    <scope>NUCLEOTIDE SEQUENCE</scope>
    <source>
        <strain evidence="3">ATCC 34329</strain>
    </source>
</reference>
<evidence type="ECO:0000256" key="1">
    <source>
        <dbReference type="SAM" id="MobiDB-lite"/>
    </source>
</evidence>
<dbReference type="Proteomes" id="UP001201980">
    <property type="component" value="Unassembled WGS sequence"/>
</dbReference>